<dbReference type="EMBL" id="LAYJ01000115">
    <property type="protein sequence ID" value="KKI49940.1"/>
    <property type="molecule type" value="Genomic_DNA"/>
</dbReference>
<protein>
    <recommendedName>
        <fullName evidence="7">5'-nucleotidase SurE</fullName>
        <ecNumber evidence="7">3.1.3.5</ecNumber>
    </recommendedName>
    <alternativeName>
        <fullName evidence="7">Nucleoside 5'-monophosphate phosphohydrolase</fullName>
    </alternativeName>
</protein>
<dbReference type="PATRIC" id="fig|270498.16.peg.1301"/>
<dbReference type="Pfam" id="PF01975">
    <property type="entry name" value="SurE"/>
    <property type="match status" value="1"/>
</dbReference>
<comment type="catalytic activity">
    <reaction evidence="1 7">
        <text>a ribonucleoside 5'-phosphate + H2O = a ribonucleoside + phosphate</text>
        <dbReference type="Rhea" id="RHEA:12484"/>
        <dbReference type="ChEBI" id="CHEBI:15377"/>
        <dbReference type="ChEBI" id="CHEBI:18254"/>
        <dbReference type="ChEBI" id="CHEBI:43474"/>
        <dbReference type="ChEBI" id="CHEBI:58043"/>
        <dbReference type="EC" id="3.1.3.5"/>
    </reaction>
</comment>
<dbReference type="GO" id="GO:0008254">
    <property type="term" value="F:3'-nucleotidase activity"/>
    <property type="evidence" value="ECO:0007669"/>
    <property type="project" value="TreeGrafter"/>
</dbReference>
<feature type="binding site" evidence="7">
    <location>
        <position position="9"/>
    </location>
    <ligand>
        <name>a divalent metal cation</name>
        <dbReference type="ChEBI" id="CHEBI:60240"/>
    </ligand>
</feature>
<comment type="subcellular location">
    <subcellularLocation>
        <location evidence="7">Cytoplasm</location>
    </subcellularLocation>
</comment>
<evidence type="ECO:0000256" key="1">
    <source>
        <dbReference type="ARBA" id="ARBA00000815"/>
    </source>
</evidence>
<dbReference type="PANTHER" id="PTHR30457">
    <property type="entry name" value="5'-NUCLEOTIDASE SURE"/>
    <property type="match status" value="1"/>
</dbReference>
<dbReference type="InterPro" id="IPR036523">
    <property type="entry name" value="SurE-like_sf"/>
</dbReference>
<organism evidence="9 10">
    <name type="scientific">Christensenella hongkongensis</name>
    <dbReference type="NCBI Taxonomy" id="270498"/>
    <lineage>
        <taxon>Bacteria</taxon>
        <taxon>Bacillati</taxon>
        <taxon>Bacillota</taxon>
        <taxon>Clostridia</taxon>
        <taxon>Christensenellales</taxon>
        <taxon>Christensenellaceae</taxon>
        <taxon>Christensenella</taxon>
    </lineage>
</organism>
<keyword evidence="4 7" id="KW-0479">Metal-binding</keyword>
<feature type="binding site" evidence="7">
    <location>
        <position position="98"/>
    </location>
    <ligand>
        <name>a divalent metal cation</name>
        <dbReference type="ChEBI" id="CHEBI:60240"/>
    </ligand>
</feature>
<dbReference type="EC" id="3.1.3.5" evidence="7"/>
<dbReference type="HAMAP" id="MF_00060">
    <property type="entry name" value="SurE"/>
    <property type="match status" value="1"/>
</dbReference>
<sequence length="269" mass="29908">MRLLITNDDGIYATGIISLAKRCYDAGHEVTVIAPDRERSACAHSMTMDFPLSLKAVEIGDYEGMSAYSLNGTPADCVKIAVSHVLNEKPDVVLSGINNGSNLGSDIVYSGTVNAALEACMLGCPAIAVSQAFGTERIEFAEKRALRFWDSAGLAVQFLDQTDVSKLNGFIYNINFPSAPVNEIKGIKMCVQGICDYDEAFEKRIDPFGREYYWVSGALQHNPFNDEQQTDVKWLRENYVTVTPLRWNQTENEVLEREKCKIDSMKLHS</sequence>
<keyword evidence="5 7" id="KW-0547">Nucleotide-binding</keyword>
<accession>A0A0M2NI40</accession>
<keyword evidence="3 7" id="KW-0963">Cytoplasm</keyword>
<evidence type="ECO:0000256" key="5">
    <source>
        <dbReference type="ARBA" id="ARBA00022741"/>
    </source>
</evidence>
<evidence type="ECO:0000256" key="3">
    <source>
        <dbReference type="ARBA" id="ARBA00022490"/>
    </source>
</evidence>
<dbReference type="SUPFAM" id="SSF64167">
    <property type="entry name" value="SurE-like"/>
    <property type="match status" value="1"/>
</dbReference>
<evidence type="ECO:0000259" key="8">
    <source>
        <dbReference type="Pfam" id="PF01975"/>
    </source>
</evidence>
<evidence type="ECO:0000256" key="2">
    <source>
        <dbReference type="ARBA" id="ARBA00011062"/>
    </source>
</evidence>
<comment type="caution">
    <text evidence="9">The sequence shown here is derived from an EMBL/GenBank/DDBJ whole genome shotgun (WGS) entry which is preliminary data.</text>
</comment>
<comment type="similarity">
    <text evidence="2 7">Belongs to the SurE nucleotidase family.</text>
</comment>
<name>A0A0M2NI40_9FIRM</name>
<dbReference type="NCBIfam" id="TIGR00087">
    <property type="entry name" value="surE"/>
    <property type="match status" value="1"/>
</dbReference>
<dbReference type="Gene3D" id="3.40.1210.10">
    <property type="entry name" value="Survival protein SurE-like phosphatase/nucleotidase"/>
    <property type="match status" value="1"/>
</dbReference>
<evidence type="ECO:0000313" key="9">
    <source>
        <dbReference type="EMBL" id="KKI49940.1"/>
    </source>
</evidence>
<dbReference type="GO" id="GO:0008253">
    <property type="term" value="F:5'-nucleotidase activity"/>
    <property type="evidence" value="ECO:0007669"/>
    <property type="project" value="UniProtKB-UniRule"/>
</dbReference>
<dbReference type="InterPro" id="IPR002828">
    <property type="entry name" value="SurE-like_Pase/nucleotidase"/>
</dbReference>
<evidence type="ECO:0000256" key="4">
    <source>
        <dbReference type="ARBA" id="ARBA00022723"/>
    </source>
</evidence>
<comment type="cofactor">
    <cofactor evidence="7">
        <name>a divalent metal cation</name>
        <dbReference type="ChEBI" id="CHEBI:60240"/>
    </cofactor>
    <text evidence="7">Binds 1 divalent metal cation per subunit.</text>
</comment>
<dbReference type="InterPro" id="IPR030048">
    <property type="entry name" value="SurE"/>
</dbReference>
<dbReference type="GO" id="GO:0046872">
    <property type="term" value="F:metal ion binding"/>
    <property type="evidence" value="ECO:0007669"/>
    <property type="project" value="UniProtKB-UniRule"/>
</dbReference>
<reference evidence="9 10" key="1">
    <citation type="submission" date="2015-04" db="EMBL/GenBank/DDBJ databases">
        <title>Draft genome sequence of bacteremic isolate Catabacter hongkongensis type strain HKU16T.</title>
        <authorList>
            <person name="Lau S.K."/>
            <person name="Teng J.L."/>
            <person name="Huang Y."/>
            <person name="Curreem S.O."/>
            <person name="Tsui S.K."/>
            <person name="Woo P.C."/>
        </authorList>
    </citation>
    <scope>NUCLEOTIDE SEQUENCE [LARGE SCALE GENOMIC DNA]</scope>
    <source>
        <strain evidence="9 10">HKU16</strain>
    </source>
</reference>
<keyword evidence="10" id="KW-1185">Reference proteome</keyword>
<dbReference type="NCBIfam" id="NF001490">
    <property type="entry name" value="PRK00346.1-4"/>
    <property type="match status" value="1"/>
</dbReference>
<evidence type="ECO:0000256" key="7">
    <source>
        <dbReference type="HAMAP-Rule" id="MF_00060"/>
    </source>
</evidence>
<feature type="binding site" evidence="7">
    <location>
        <position position="8"/>
    </location>
    <ligand>
        <name>a divalent metal cation</name>
        <dbReference type="ChEBI" id="CHEBI:60240"/>
    </ligand>
</feature>
<keyword evidence="6 7" id="KW-0378">Hydrolase</keyword>
<dbReference type="Proteomes" id="UP000034076">
    <property type="component" value="Unassembled WGS sequence"/>
</dbReference>
<comment type="function">
    <text evidence="7">Nucleotidase that shows phosphatase activity on nucleoside 5'-monophosphates.</text>
</comment>
<dbReference type="STRING" id="270498.CHK_2556"/>
<feature type="binding site" evidence="7">
    <location>
        <position position="40"/>
    </location>
    <ligand>
        <name>a divalent metal cation</name>
        <dbReference type="ChEBI" id="CHEBI:60240"/>
    </ligand>
</feature>
<dbReference type="AlphaFoldDB" id="A0A0M2NI40"/>
<dbReference type="RefSeq" id="WP_046444373.1">
    <property type="nucleotide sequence ID" value="NZ_LAYJ01000115.1"/>
</dbReference>
<dbReference type="OrthoDB" id="9780815at2"/>
<evidence type="ECO:0000313" key="10">
    <source>
        <dbReference type="Proteomes" id="UP000034076"/>
    </source>
</evidence>
<proteinExistence type="inferred from homology"/>
<gene>
    <name evidence="7" type="primary">surE</name>
    <name evidence="9" type="ORF">CHK_2556</name>
</gene>
<dbReference type="GO" id="GO:0000166">
    <property type="term" value="F:nucleotide binding"/>
    <property type="evidence" value="ECO:0007669"/>
    <property type="project" value="UniProtKB-KW"/>
</dbReference>
<dbReference type="GO" id="GO:0004309">
    <property type="term" value="F:exopolyphosphatase activity"/>
    <property type="evidence" value="ECO:0007669"/>
    <property type="project" value="TreeGrafter"/>
</dbReference>
<dbReference type="GO" id="GO:0005737">
    <property type="term" value="C:cytoplasm"/>
    <property type="evidence" value="ECO:0007669"/>
    <property type="project" value="UniProtKB-SubCell"/>
</dbReference>
<evidence type="ECO:0000256" key="6">
    <source>
        <dbReference type="ARBA" id="ARBA00022801"/>
    </source>
</evidence>
<feature type="domain" description="Survival protein SurE-like phosphatase/nucleotidase" evidence="8">
    <location>
        <begin position="4"/>
        <end position="197"/>
    </location>
</feature>
<dbReference type="PANTHER" id="PTHR30457:SF12">
    <property type="entry name" value="5'_3'-NUCLEOTIDASE SURE"/>
    <property type="match status" value="1"/>
</dbReference>